<organism evidence="2 3">
    <name type="scientific">Dentipellis fragilis</name>
    <dbReference type="NCBI Taxonomy" id="205917"/>
    <lineage>
        <taxon>Eukaryota</taxon>
        <taxon>Fungi</taxon>
        <taxon>Dikarya</taxon>
        <taxon>Basidiomycota</taxon>
        <taxon>Agaricomycotina</taxon>
        <taxon>Agaricomycetes</taxon>
        <taxon>Russulales</taxon>
        <taxon>Hericiaceae</taxon>
        <taxon>Dentipellis</taxon>
    </lineage>
</organism>
<sequence length="282" mass="30199">MHNAWNRRSVCILDAEAKVSVTRTSAMHINEGCMRFAGYFDGELGDDRWWEELSGPVAPQPSPRAPDAHPSEAPALPSAESSPDEGEMHGSDTGPEGQVPQAPPSKSSAGKTPGASVLASSGEKSDIATHLSRGRKRKCTNVAESDNEHVESSGKQLGAEVDAGAQGGPAAVNEQPRGTSGLDPQPAHTPENTILTDQLPRIVTAVGSVASQMTTVETVRRTGQDKIDQLDYDNRQLRDRVSRLERLISRRPESDHRAGTDERDVKPIIRGPGGEGPAKRIR</sequence>
<evidence type="ECO:0000313" key="3">
    <source>
        <dbReference type="Proteomes" id="UP000298327"/>
    </source>
</evidence>
<evidence type="ECO:0000313" key="2">
    <source>
        <dbReference type="EMBL" id="TFY50822.1"/>
    </source>
</evidence>
<feature type="compositionally biased region" description="Low complexity" evidence="1">
    <location>
        <begin position="71"/>
        <end position="81"/>
    </location>
</feature>
<comment type="caution">
    <text evidence="2">The sequence shown here is derived from an EMBL/GenBank/DDBJ whole genome shotgun (WGS) entry which is preliminary data.</text>
</comment>
<accession>A0A4Y9XM56</accession>
<evidence type="ECO:0000256" key="1">
    <source>
        <dbReference type="SAM" id="MobiDB-lite"/>
    </source>
</evidence>
<feature type="region of interest" description="Disordered" evidence="1">
    <location>
        <begin position="248"/>
        <end position="282"/>
    </location>
</feature>
<reference evidence="2 3" key="1">
    <citation type="submission" date="2019-02" db="EMBL/GenBank/DDBJ databases">
        <title>Genome sequencing of the rare red list fungi Dentipellis fragilis.</title>
        <authorList>
            <person name="Buettner E."/>
            <person name="Kellner H."/>
        </authorList>
    </citation>
    <scope>NUCLEOTIDE SEQUENCE [LARGE SCALE GENOMIC DNA]</scope>
    <source>
        <strain evidence="2 3">DSM 105465</strain>
    </source>
</reference>
<proteinExistence type="predicted"/>
<dbReference type="EMBL" id="SEOQ01001692">
    <property type="protein sequence ID" value="TFY50822.1"/>
    <property type="molecule type" value="Genomic_DNA"/>
</dbReference>
<dbReference type="AlphaFoldDB" id="A0A4Y9XM56"/>
<keyword evidence="3" id="KW-1185">Reference proteome</keyword>
<dbReference type="Proteomes" id="UP000298327">
    <property type="component" value="Unassembled WGS sequence"/>
</dbReference>
<feature type="region of interest" description="Disordered" evidence="1">
    <location>
        <begin position="52"/>
        <end position="193"/>
    </location>
</feature>
<protein>
    <submittedName>
        <fullName evidence="2">Uncharacterized protein</fullName>
    </submittedName>
</protein>
<feature type="compositionally biased region" description="Basic and acidic residues" evidence="1">
    <location>
        <begin position="248"/>
        <end position="267"/>
    </location>
</feature>
<gene>
    <name evidence="2" type="ORF">EVG20_g11310</name>
</gene>
<name>A0A4Y9XM56_9AGAM</name>